<evidence type="ECO:0000256" key="3">
    <source>
        <dbReference type="RuleBase" id="RU000363"/>
    </source>
</evidence>
<dbReference type="CDD" id="cd05233">
    <property type="entry name" value="SDR_c"/>
    <property type="match status" value="1"/>
</dbReference>
<dbReference type="SUPFAM" id="SSF51735">
    <property type="entry name" value="NAD(P)-binding Rossmann-fold domains"/>
    <property type="match status" value="1"/>
</dbReference>
<dbReference type="AlphaFoldDB" id="A0A4Y5SV37"/>
<dbReference type="PRINTS" id="PR00081">
    <property type="entry name" value="GDHRDH"/>
</dbReference>
<dbReference type="Pfam" id="PF00106">
    <property type="entry name" value="adh_short"/>
    <property type="match status" value="1"/>
</dbReference>
<name>A0A4Y5SV37_9RHOB</name>
<organism evidence="5 6">
    <name type="scientific">Paracoccus liaowanqingii</name>
    <dbReference type="NCBI Taxonomy" id="2560053"/>
    <lineage>
        <taxon>Bacteria</taxon>
        <taxon>Pseudomonadati</taxon>
        <taxon>Pseudomonadota</taxon>
        <taxon>Alphaproteobacteria</taxon>
        <taxon>Rhodobacterales</taxon>
        <taxon>Paracoccaceae</taxon>
        <taxon>Paracoccus</taxon>
    </lineage>
</organism>
<accession>A0A4Y5SV37</accession>
<dbReference type="KEGG" id="plia:E4191_21375"/>
<evidence type="ECO:0000256" key="2">
    <source>
        <dbReference type="ARBA" id="ARBA00023002"/>
    </source>
</evidence>
<dbReference type="InterPro" id="IPR002347">
    <property type="entry name" value="SDR_fam"/>
</dbReference>
<dbReference type="GO" id="GO:0016491">
    <property type="term" value="F:oxidoreductase activity"/>
    <property type="evidence" value="ECO:0007669"/>
    <property type="project" value="UniProtKB-KW"/>
</dbReference>
<feature type="region of interest" description="Disordered" evidence="4">
    <location>
        <begin position="274"/>
        <end position="293"/>
    </location>
</feature>
<dbReference type="PRINTS" id="PR00080">
    <property type="entry name" value="SDRFAMILY"/>
</dbReference>
<dbReference type="EMBL" id="CP040764">
    <property type="protein sequence ID" value="QDA36646.1"/>
    <property type="molecule type" value="Genomic_DNA"/>
</dbReference>
<dbReference type="PANTHER" id="PTHR44196:SF1">
    <property type="entry name" value="DEHYDROGENASE_REDUCTASE SDR FAMILY MEMBER 7B"/>
    <property type="match status" value="1"/>
</dbReference>
<evidence type="ECO:0000256" key="1">
    <source>
        <dbReference type="ARBA" id="ARBA00006484"/>
    </source>
</evidence>
<comment type="similarity">
    <text evidence="1 3">Belongs to the short-chain dehydrogenases/reductases (SDR) family.</text>
</comment>
<evidence type="ECO:0000313" key="5">
    <source>
        <dbReference type="EMBL" id="QDA36646.1"/>
    </source>
</evidence>
<sequence length="293" mass="30790">MMRADMTASPVLRHRATGTCLAAGGRQVAVITGAGLGLGRALSVELTRRGIHVAGIGRDPCHLAQTGDLCVPGQFTALRGDVSQPGPMRELAAQVEAQVGPVSIVVNNAAIYRRQDFLGAVAEEVVDHVMVNTCGPINVTAAFMPGMLDRGRGRIINVSSFAGGNPLPGSLGYTVSKAGARVFSQALTVELARRMPHITVTEWIPGIMATRTGRPSGIPPETVAAWGATLALDDSPDLHGAIFLCDAEMLPPRSLRRRVKDALLLKPSRRPRILAPAMAPAPALADPRTGDPE</sequence>
<dbReference type="GO" id="GO:0016020">
    <property type="term" value="C:membrane"/>
    <property type="evidence" value="ECO:0007669"/>
    <property type="project" value="TreeGrafter"/>
</dbReference>
<reference evidence="6" key="1">
    <citation type="submission" date="2019-05" db="EMBL/GenBank/DDBJ databases">
        <title>Tamlana fucoidanivorans sp. nov., isolated from the surface of algae collected from Fujian province in China.</title>
        <authorList>
            <person name="Li J."/>
        </authorList>
    </citation>
    <scope>NUCLEOTIDE SEQUENCE [LARGE SCALE GENOMIC DNA]</scope>
    <source>
        <strain evidence="6">2251</strain>
        <plasmid evidence="6">unnamed3</plasmid>
    </source>
</reference>
<protein>
    <submittedName>
        <fullName evidence="5">SDR family oxidoreductase</fullName>
    </submittedName>
</protein>
<keyword evidence="5" id="KW-0614">Plasmid</keyword>
<dbReference type="Gene3D" id="3.40.50.720">
    <property type="entry name" value="NAD(P)-binding Rossmann-like Domain"/>
    <property type="match status" value="1"/>
</dbReference>
<gene>
    <name evidence="5" type="ORF">E4191_21375</name>
</gene>
<keyword evidence="2" id="KW-0560">Oxidoreductase</keyword>
<geneLocation type="plasmid" evidence="5 6">
    <name>unnamed3</name>
</geneLocation>
<evidence type="ECO:0000256" key="4">
    <source>
        <dbReference type="SAM" id="MobiDB-lite"/>
    </source>
</evidence>
<dbReference type="Proteomes" id="UP000296374">
    <property type="component" value="Plasmid unnamed3"/>
</dbReference>
<feature type="compositionally biased region" description="Low complexity" evidence="4">
    <location>
        <begin position="274"/>
        <end position="287"/>
    </location>
</feature>
<dbReference type="InterPro" id="IPR036291">
    <property type="entry name" value="NAD(P)-bd_dom_sf"/>
</dbReference>
<dbReference type="PANTHER" id="PTHR44196">
    <property type="entry name" value="DEHYDROGENASE/REDUCTASE SDR FAMILY MEMBER 7B"/>
    <property type="match status" value="1"/>
</dbReference>
<proteinExistence type="inferred from homology"/>
<evidence type="ECO:0000313" key="6">
    <source>
        <dbReference type="Proteomes" id="UP000296374"/>
    </source>
</evidence>